<evidence type="ECO:0000256" key="4">
    <source>
        <dbReference type="ARBA" id="ARBA00023136"/>
    </source>
</evidence>
<evidence type="ECO:0000259" key="6">
    <source>
        <dbReference type="Pfam" id="PF03176"/>
    </source>
</evidence>
<feature type="transmembrane region" description="Helical" evidence="5">
    <location>
        <begin position="41"/>
        <end position="63"/>
    </location>
</feature>
<dbReference type="GO" id="GO:0016020">
    <property type="term" value="C:membrane"/>
    <property type="evidence" value="ECO:0007669"/>
    <property type="project" value="UniProtKB-SubCell"/>
</dbReference>
<dbReference type="AlphaFoldDB" id="K1S0Y5"/>
<organism evidence="7">
    <name type="scientific">human gut metagenome</name>
    <dbReference type="NCBI Taxonomy" id="408170"/>
    <lineage>
        <taxon>unclassified sequences</taxon>
        <taxon>metagenomes</taxon>
        <taxon>organismal metagenomes</taxon>
    </lineage>
</organism>
<evidence type="ECO:0000256" key="3">
    <source>
        <dbReference type="ARBA" id="ARBA00022989"/>
    </source>
</evidence>
<keyword evidence="3 5" id="KW-1133">Transmembrane helix</keyword>
<reference evidence="7" key="1">
    <citation type="journal article" date="2013" name="Environ. Microbiol.">
        <title>Microbiota from the distal guts of lean and obese adolescents exhibit partial functional redundancy besides clear differences in community structure.</title>
        <authorList>
            <person name="Ferrer M."/>
            <person name="Ruiz A."/>
            <person name="Lanza F."/>
            <person name="Haange S.B."/>
            <person name="Oberbach A."/>
            <person name="Till H."/>
            <person name="Bargiela R."/>
            <person name="Campoy C."/>
            <person name="Segura M.T."/>
            <person name="Richter M."/>
            <person name="von Bergen M."/>
            <person name="Seifert J."/>
            <person name="Suarez A."/>
        </authorList>
    </citation>
    <scope>NUCLEOTIDE SEQUENCE</scope>
</reference>
<comment type="caution">
    <text evidence="7">The sequence shown here is derived from an EMBL/GenBank/DDBJ whole genome shotgun (WGS) entry which is preliminary data.</text>
</comment>
<proteinExistence type="predicted"/>
<evidence type="ECO:0000256" key="2">
    <source>
        <dbReference type="ARBA" id="ARBA00022692"/>
    </source>
</evidence>
<name>K1S0Y5_9ZZZZ</name>
<keyword evidence="2 5" id="KW-0812">Transmembrane</keyword>
<feature type="domain" description="Membrane transport protein MMPL" evidence="6">
    <location>
        <begin position="3"/>
        <end position="66"/>
    </location>
</feature>
<sequence length="72" mass="7426">MGHAISNTISSVVGSSVTTIAGFLAMCFMSFTLGIDLGIVMAKGVVLGVISCVTILPSFILTFDRAIEKNAS</sequence>
<evidence type="ECO:0000256" key="1">
    <source>
        <dbReference type="ARBA" id="ARBA00004141"/>
    </source>
</evidence>
<dbReference type="InterPro" id="IPR004869">
    <property type="entry name" value="MMPL_dom"/>
</dbReference>
<dbReference type="EMBL" id="AJWZ01010805">
    <property type="protein sequence ID" value="EKC47410.1"/>
    <property type="molecule type" value="Genomic_DNA"/>
</dbReference>
<dbReference type="Gene3D" id="1.20.1640.10">
    <property type="entry name" value="Multidrug efflux transporter AcrB transmembrane domain"/>
    <property type="match status" value="1"/>
</dbReference>
<feature type="transmembrane region" description="Helical" evidence="5">
    <location>
        <begin position="12"/>
        <end position="35"/>
    </location>
</feature>
<accession>K1S0Y5</accession>
<comment type="subcellular location">
    <subcellularLocation>
        <location evidence="1">Membrane</location>
        <topology evidence="1">Multi-pass membrane protein</topology>
    </subcellularLocation>
</comment>
<keyword evidence="4 5" id="KW-0472">Membrane</keyword>
<dbReference type="SUPFAM" id="SSF82866">
    <property type="entry name" value="Multidrug efflux transporter AcrB transmembrane domain"/>
    <property type="match status" value="1"/>
</dbReference>
<dbReference type="Pfam" id="PF03176">
    <property type="entry name" value="MMPL"/>
    <property type="match status" value="1"/>
</dbReference>
<gene>
    <name evidence="7" type="ORF">OBE_15728</name>
</gene>
<evidence type="ECO:0000313" key="7">
    <source>
        <dbReference type="EMBL" id="EKC47410.1"/>
    </source>
</evidence>
<protein>
    <submittedName>
        <fullName evidence="7">Exporters of the RND superfamily</fullName>
    </submittedName>
</protein>
<evidence type="ECO:0000256" key="5">
    <source>
        <dbReference type="SAM" id="Phobius"/>
    </source>
</evidence>